<evidence type="ECO:0000256" key="2">
    <source>
        <dbReference type="ARBA" id="ARBA00022525"/>
    </source>
</evidence>
<feature type="signal peptide" evidence="5">
    <location>
        <begin position="1"/>
        <end position="24"/>
    </location>
</feature>
<evidence type="ECO:0000256" key="4">
    <source>
        <dbReference type="SAM" id="MobiDB-lite"/>
    </source>
</evidence>
<evidence type="ECO:0000256" key="1">
    <source>
        <dbReference type="ARBA" id="ARBA00004613"/>
    </source>
</evidence>
<reference evidence="9 10" key="1">
    <citation type="journal article" date="2015" name="Genome Announc.">
        <title>Draft Genome Sequences of Marine Isolates of Thalassomonas viridans and Thalassomonas actiniarum.</title>
        <authorList>
            <person name="Olonade I."/>
            <person name="van Zyl L.J."/>
            <person name="Trindade M."/>
        </authorList>
    </citation>
    <scope>NUCLEOTIDE SEQUENCE [LARGE SCALE GENOMIC DNA]</scope>
    <source>
        <strain evidence="9 10">XOM25</strain>
    </source>
</reference>
<keyword evidence="2" id="KW-0964">Secreted</keyword>
<dbReference type="GO" id="GO:0005737">
    <property type="term" value="C:cytoplasm"/>
    <property type="evidence" value="ECO:0007669"/>
    <property type="project" value="InterPro"/>
</dbReference>
<keyword evidence="5" id="KW-0732">Signal</keyword>
<protein>
    <submittedName>
        <fullName evidence="9">PQQ-binding-like beta-propeller repeat protein</fullName>
    </submittedName>
</protein>
<keyword evidence="3" id="KW-0843">Virulence</keyword>
<comment type="subcellular location">
    <subcellularLocation>
        <location evidence="1">Secreted</location>
    </subcellularLocation>
</comment>
<dbReference type="InterPro" id="IPR002372">
    <property type="entry name" value="PQQ_rpt_dom"/>
</dbReference>
<dbReference type="EMBL" id="CP059733">
    <property type="protein sequence ID" value="WDE07030.1"/>
    <property type="molecule type" value="Genomic_DNA"/>
</dbReference>
<dbReference type="Pfam" id="PF12256">
    <property type="entry name" value="TcdB_toxin_midN"/>
    <property type="match status" value="1"/>
</dbReference>
<dbReference type="InterPro" id="IPR028994">
    <property type="entry name" value="Integrin_alpha_N"/>
</dbReference>
<accession>A0AAE9Z5H6</accession>
<feature type="compositionally biased region" description="Basic and acidic residues" evidence="4">
    <location>
        <begin position="3613"/>
        <end position="3626"/>
    </location>
</feature>
<dbReference type="InterPro" id="IPR029097">
    <property type="entry name" value="Ntox8"/>
</dbReference>
<dbReference type="SMART" id="SM00564">
    <property type="entry name" value="PQQ"/>
    <property type="match status" value="4"/>
</dbReference>
<evidence type="ECO:0000256" key="5">
    <source>
        <dbReference type="SAM" id="SignalP"/>
    </source>
</evidence>
<evidence type="ECO:0000256" key="3">
    <source>
        <dbReference type="ARBA" id="ARBA00023026"/>
    </source>
</evidence>
<evidence type="ECO:0000313" key="9">
    <source>
        <dbReference type="EMBL" id="WDE07030.1"/>
    </source>
</evidence>
<sequence>MKLLKSLALPLFSLAALSPGQAWALDCAPNTPLSVEVSDSINVELLRGSVSGSNPKTLIYINGSRQPGSSFTKSYLFTPTAGYAGETVTIKASYSVTTPGGGLPVEEPGEGEANEDVIEPPQDPIIDIPVDPDIRGETNYLGQCSRDVEVTTPVPEITFYTPPKSTIEPGEKIVLSARATDRDNDIIRMRLFRDGSSTPIQTCTMAKTGAYTCKTSPGWSSPNEGRYSFYAKAYDDEGNIERSDRVYVTVKETNDKPGVQLVNPTSTVRIAKGKSITLKAKGSDENKHGNNVFSRVELYAGGAKVKTCYQANIDCPHPYSPSATTTFSAKAFDKKNLSVSSGNVTIEVENNTDPEVTLTHPPSSTQVSSGAKVTVAAKATDRDSVRDNQLDKIVLYKGGATGAGSGFHICSSTPCETKLTVSQSTYVWAEAYDKNGGKDIWPQRRKITVETNNPPKITSFFVSPGSMLTTESATVTAAATDDKGLQSFQLCYGSAGVDTGSCSKSFGSCTTGASASCRGTLSGLEAGTYTVYTRAVDSDGKPAVQTKSLKVYNGLTVRLSSPGAGASYNSGQSVTMTANVSARGANFGLKTVEFFANNVPAGTAYVNSCSNFNSKNVVKSTSFTVSQSKQYTLYARATDCSGNISNSGPVIISVKRPKPSFAPTVTGFSPASPVTTPNYIVYASTFSGADQYRLYETGDNGIEKALPDSVNGQWHINKSYKDNGSYTYCARAWNSAGWGPKGSGTQCKTMTLAIAEALPTAPKFNAIALQQAGAYTLNWTGNDASSSRFELYGSPGDLSNANWQLLDIGSDTATGYLQSAPALGNYSYQLKACNSENKCIIGQQLTINHMAPLLQNAEFNSACGTDCITLTGLALTTDSRVTVQLRNSAVTYVFSGSDLSAPAANTLNVQTNNAVHQALTQGGISVRIANSVANAPASVMVLDETPEQARIDLINHAPTISENGTIYAGVGNSIYAIDPQNGSVMPGWPYQTRGEVVAAPTLSQNASEQDLIYVGAKDHNFYALNQAGEKLWITKTRGEIIAQAELDQNNQLYVGSMDQALYALDADTGAIQWQYPLPVGISQKPVLYGNGLMYVTTEDQQIHIIDRRHLGKYALKWQDLDRSLIRDSLDEVGNWQPLQNQVPEVFFIAKLFYALLDRAPTEKELTFFAYASFMGLAQDEIVNAFLLSDTGQANFPATDSNSDFIDKLYAALFPDHQPALVAGFDQAHWAAQLDAGQTRARVTEALVGSLEYSDRIDNTVLAVLFYFYNDCQLARGCVFDGDSDGDGISDQQEIDNGMDPLDPFDAVVEIPGLTAGAVQDGQFTLSITNTLVGKEKINYYQIFESVEDNGFALIKGDLALAGGATSWPLTKTPGHYHYQVKACVNSLVCSGVSLQVDVFVSALSTAVYQDSSGNLYVRLPASLGGKYFRLTLDHGQWTFTEISQQTWEALDLSITGNTLETGEYTGDNLQDFRIVDGHGAIIVTAVNTSNSTSNNTFTALTNLDWLATGGSVDDEILSEAVPAGSTFNGVIAGSASVSGGAAVYNIPITVAPGRNKMQPSVALNYSSRSGNGIAGVGWSLSAGGSISRCPRTLAQDGDATHLWDRLCLNGQRLVLTNSKDYGTVGATYTTELDSFITVTQTGGNLRSRNSGFEVLLASGSKQFYRQSVTDDERGGSSDWLLDRVEDAGGANHMSYYYQDFGDGEVLLDHILYTGDGNSDGDRKVAFVYEDRAANADTGELTEGQYSSNYAAVGNTRQTQRLRSIASYVGGSKIRQYDLHYRVSGSSGRALLQSVDECINDSCREQTTLSWFDNPVVYQTELLTDSAGLELYPGPTNDLYKLLPHGDRNGDGVRDWPGYFLNAEGDSTSHSLSMTNCDYNRFNYSYVCVEGDFNQDGLTDSWRIENGKLQIGYSTATGTDWRGNTDVTMDGTGMFNADSVFHIADYNLDGWPDILVRRDNDRHPAVYLYLHSQDMDAPFAAASEILVFTHSVTGNGCDNGVGSCNTINDIQAMGDLDGNGIPDFGITSNDPDNKIPSLGISGIRLTKIDTGGRISFTGAGVTFGSPDRAWPFSQFANYSTFFDINSDGLPDWLGWYQNDSNSGGALHYRINRKNGSFGPVTKLGAGLAVKELYVNGDTQNDNDVIVTVPKFVGAMFPMDVNGDGRNELIMPQSIEVEGCHTVRHRGEDKWFCGEALTGHYQQWKGDLVLDTTIPDSYNTNIYRYKAWQFVEDAEGKISIKSIPTNLYGGVNNVQVIDAFGKGLSDLVFNYGCENANCSMKAPPAGSVFSGKAEGIYFNRNYGATTQASPGKGDYQPADMLKQVENGVGLTSRWHYRPLSSGARGDFYDTDHSLLDGEHFHFASSMYAVERFEQSNGIGGFNGKSYQYRGAVYNNQGRGFRGFKTIIETDEASGIRSETDFLQKFPYSSLVKSQAQYRVSDNSLMSQLKNEWLPNSNYNRAAGGHHVYNADAQSMICALGDTTCSWDSYKSHSQTVIAQADIDGYGNVSKRSTTVKDDYGTYVTGQTATFAASDSWPHKLTEKTVKSSAVTDTKGNVTPAAGSNVDKTVTTSYSWYEDAAAASYRLPKSQTVSGDGSSQSSTTVYNAHALPQSITLAGKVINERGVAALQNRVTTMSYSSDGYFPASISKQVSDSLSHVTTMTTDAATGQPLTVTDVTGVVTRHEYDLFGRLLNKYQTGQPVQKTRYYLPDNNKGSAHAVMMTVTTQAGTPEAAVYQDKLGRTVRSRSQDFTGSNVYQDVAYNTRGLKQSESNPHDGTNIALTSYSGYDVLGRPGKKVSPQTRGSLTTEYFYDSDGENGRTKVVVTPEYGTAITVHRSHNSLKQLMATTDAIGGRTYYGYDGRGNPIVIKDAKGQQITASFDALGRKHWVDDPNMGKTTFVYNDFGELAKETDARGIVTSYLVDALGRVTQRTANGSRATFTWDTVKTGLPGSESENGISKSFSYDNAARLTKTTLDIDGSRYETAISYDGNYGRMKAMTYPNGLVVAYHYNDYGYLSKEQNPASGYVYREITAQDAFGNITAARLGDAADISVEASYSKISGQMLATKATGKKLGVRDTIHHLTYGITGYDSYGNLVSQVNGLSYISASESFSYDGLHRLTASTVNAGGESVSIYYGYDAAGNLTKKSDYSASTNDAYEYVTGTNKLAKITLKDNSLVTFGYDAAGNQTRRNGAQEVTYNAFNKPLTINKNGAELSFTYGADLARYKQTRKVDGNTVTTHYIDKHYEVEIDGSHRKTKAYIGDSAIVTDGNETGDKTIRFTLRDRLGSGTTFADHNGAVTAYRHFDPFGKPRNGDWTLYSTWGLAPQLANNLLAEDMSTRRGFTDHEHLDEAELIHMNGRVYDYNVGRFMSVDPIIQDPGNSQSINPYSYIMNNPLSGTDPSGYAAICDEGGANCDIGAIAADNVENIQVTKDGNLIVNTTDGNSYQVNSINGADASGAYKGLHQLGTAMMDAGSQESIAKNADFSIFGQFDSNSKAFELRESAFADWDAQAAQADFDNADDLYAGRLGGKSAFAPLAELIMCEGFDICLDSLKIASQGPEEYLNSKKKGRAGKQARLRELADDPKLGKADRGWIKQEQNSIRRGNRKSIRNPKGKDLAHERGREAAKGYGYEYSNLQDRKLHRLQHKYDNFGRKNKERPPKK</sequence>
<feature type="region of interest" description="Disordered" evidence="4">
    <location>
        <begin position="3588"/>
        <end position="3631"/>
    </location>
</feature>
<evidence type="ECO:0000259" key="8">
    <source>
        <dbReference type="Pfam" id="PF15545"/>
    </source>
</evidence>
<feature type="domain" description="Insecticide toxin TcdB middle/N-terminal" evidence="6">
    <location>
        <begin position="2306"/>
        <end position="2418"/>
    </location>
</feature>
<feature type="compositionally biased region" description="Basic residues" evidence="4">
    <location>
        <begin position="3603"/>
        <end position="3612"/>
    </location>
</feature>
<dbReference type="InterPro" id="IPR018391">
    <property type="entry name" value="PQQ_b-propeller_rpt"/>
</dbReference>
<dbReference type="PANTHER" id="PTHR32305">
    <property type="match status" value="1"/>
</dbReference>
<dbReference type="Proteomes" id="UP000032352">
    <property type="component" value="Chromosome"/>
</dbReference>
<dbReference type="InterPro" id="IPR003284">
    <property type="entry name" value="Sal_SpvB"/>
</dbReference>
<gene>
    <name evidence="9" type="ORF">SG34_009145</name>
</gene>
<proteinExistence type="predicted"/>
<dbReference type="SUPFAM" id="SSF50998">
    <property type="entry name" value="Quinoprotein alcohol dehydrogenase-like"/>
    <property type="match status" value="1"/>
</dbReference>
<dbReference type="Gene3D" id="2.60.40.10">
    <property type="entry name" value="Immunoglobulins"/>
    <property type="match status" value="3"/>
</dbReference>
<feature type="domain" description="Bacterial toxin 8" evidence="8">
    <location>
        <begin position="3581"/>
        <end position="3649"/>
    </location>
</feature>
<dbReference type="GO" id="GO:0005576">
    <property type="term" value="C:extracellular region"/>
    <property type="evidence" value="ECO:0007669"/>
    <property type="project" value="UniProtKB-SubCell"/>
</dbReference>
<dbReference type="Pfam" id="PF03534">
    <property type="entry name" value="SpvB"/>
    <property type="match status" value="1"/>
</dbReference>
<dbReference type="Pfam" id="PF13360">
    <property type="entry name" value="PQQ_2"/>
    <property type="match status" value="1"/>
</dbReference>
<organism evidence="9 10">
    <name type="scientific">Thalassomonas viridans</name>
    <dbReference type="NCBI Taxonomy" id="137584"/>
    <lineage>
        <taxon>Bacteria</taxon>
        <taxon>Pseudomonadati</taxon>
        <taxon>Pseudomonadota</taxon>
        <taxon>Gammaproteobacteria</taxon>
        <taxon>Alteromonadales</taxon>
        <taxon>Colwelliaceae</taxon>
        <taxon>Thalassomonas</taxon>
    </lineage>
</organism>
<dbReference type="RefSeq" id="WP_274038576.1">
    <property type="nucleotide sequence ID" value="NZ_CP059733.1"/>
</dbReference>
<feature type="chain" id="PRO_5042214866" evidence="5">
    <location>
        <begin position="25"/>
        <end position="3662"/>
    </location>
</feature>
<dbReference type="InterPro" id="IPR022385">
    <property type="entry name" value="Rhs_assc_core"/>
</dbReference>
<dbReference type="PANTHER" id="PTHR32305:SF15">
    <property type="entry name" value="PROTEIN RHSA-RELATED"/>
    <property type="match status" value="1"/>
</dbReference>
<dbReference type="Pfam" id="PF15545">
    <property type="entry name" value="Ntox8"/>
    <property type="match status" value="1"/>
</dbReference>
<dbReference type="Gene3D" id="2.130.10.10">
    <property type="entry name" value="YVTN repeat-like/Quinoprotein amine dehydrogenase"/>
    <property type="match status" value="1"/>
</dbReference>
<dbReference type="InterPro" id="IPR015943">
    <property type="entry name" value="WD40/YVTN_repeat-like_dom_sf"/>
</dbReference>
<dbReference type="KEGG" id="tvd:SG34_009145"/>
<evidence type="ECO:0000313" key="10">
    <source>
        <dbReference type="Proteomes" id="UP000032352"/>
    </source>
</evidence>
<reference evidence="9 10" key="2">
    <citation type="journal article" date="2022" name="Mar. Drugs">
        <title>Bioassay-Guided Fractionation Leads to the Detection of Cholic Acid Generated by the Rare Thalassomonas sp.</title>
        <authorList>
            <person name="Pheiffer F."/>
            <person name="Schneider Y.K."/>
            <person name="Hansen E.H."/>
            <person name="Andersen J.H."/>
            <person name="Isaksson J."/>
            <person name="Busche T."/>
            <person name="R C."/>
            <person name="Kalinowski J."/>
            <person name="Zyl L.V."/>
            <person name="Trindade M."/>
        </authorList>
    </citation>
    <scope>NUCLEOTIDE SEQUENCE [LARGE SCALE GENOMIC DNA]</scope>
    <source>
        <strain evidence="9 10">XOM25</strain>
    </source>
</reference>
<dbReference type="InterPro" id="IPR050708">
    <property type="entry name" value="T6SS_VgrG/RHS"/>
</dbReference>
<dbReference type="InterPro" id="IPR013783">
    <property type="entry name" value="Ig-like_fold"/>
</dbReference>
<dbReference type="InterPro" id="IPR011047">
    <property type="entry name" value="Quinoprotein_ADH-like_sf"/>
</dbReference>
<dbReference type="Gene3D" id="2.180.10.10">
    <property type="entry name" value="RHS repeat-associated core"/>
    <property type="match status" value="2"/>
</dbReference>
<feature type="domain" description="Pyrrolo-quinoline quinone repeat" evidence="7">
    <location>
        <begin position="1028"/>
        <end position="1121"/>
    </location>
</feature>
<evidence type="ECO:0000259" key="7">
    <source>
        <dbReference type="Pfam" id="PF13360"/>
    </source>
</evidence>
<dbReference type="NCBIfam" id="TIGR03696">
    <property type="entry name" value="Rhs_assc_core"/>
    <property type="match status" value="1"/>
</dbReference>
<evidence type="ECO:0000259" key="6">
    <source>
        <dbReference type="Pfam" id="PF12256"/>
    </source>
</evidence>
<name>A0AAE9Z5H6_9GAMM</name>
<dbReference type="InterPro" id="IPR022045">
    <property type="entry name" value="TcdB_toxin_mid/N"/>
</dbReference>
<dbReference type="SUPFAM" id="SSF69318">
    <property type="entry name" value="Integrin alpha N-terminal domain"/>
    <property type="match status" value="1"/>
</dbReference>
<keyword evidence="10" id="KW-1185">Reference proteome</keyword>